<comment type="caution">
    <text evidence="1">The sequence shown here is derived from an EMBL/GenBank/DDBJ whole genome shotgun (WGS) entry which is preliminary data.</text>
</comment>
<gene>
    <name evidence="1" type="ORF">CKG00_09490</name>
</gene>
<organism evidence="1 2">
    <name type="scientific">Morganella morganii</name>
    <name type="common">Proteus morganii</name>
    <dbReference type="NCBI Taxonomy" id="582"/>
    <lineage>
        <taxon>Bacteria</taxon>
        <taxon>Pseudomonadati</taxon>
        <taxon>Pseudomonadota</taxon>
        <taxon>Gammaproteobacteria</taxon>
        <taxon>Enterobacterales</taxon>
        <taxon>Morganellaceae</taxon>
        <taxon>Morganella</taxon>
    </lineage>
</organism>
<dbReference type="EMBL" id="NRQY01000001">
    <property type="protein sequence ID" value="RUT66592.1"/>
    <property type="molecule type" value="Genomic_DNA"/>
</dbReference>
<evidence type="ECO:0000313" key="2">
    <source>
        <dbReference type="Proteomes" id="UP000286908"/>
    </source>
</evidence>
<sequence>MQLSTRQVRLFTLATLLGSGKPVPSDEILATLRCSEATLTRTFKELRDTWSAEIRYRKASHTYEMTVPGTLDRKTLKKINEELESIESPKSVYYSGKVSLDKEKKKAVSLSLTGTTVRKINHLSLLSGKNRSDAVEMLVNLHIDELIESIIRRNESQQKK</sequence>
<name>A0A433ZWY8_MORMO</name>
<dbReference type="Proteomes" id="UP000286908">
    <property type="component" value="Unassembled WGS sequence"/>
</dbReference>
<evidence type="ECO:0000313" key="1">
    <source>
        <dbReference type="EMBL" id="RUT66592.1"/>
    </source>
</evidence>
<accession>A0A433ZWY8</accession>
<protein>
    <submittedName>
        <fullName evidence="1">Tellurium resistance protein TerW</fullName>
    </submittedName>
</protein>
<proteinExistence type="predicted"/>
<dbReference type="AlphaFoldDB" id="A0A433ZWY8"/>
<dbReference type="OrthoDB" id="6447072at2"/>
<reference evidence="1 2" key="1">
    <citation type="submission" date="2017-08" db="EMBL/GenBank/DDBJ databases">
        <title>Draft genome sequence of pheromone producing symbiont Morganella morganii, of the female New Zealand grass grub Costelytra giveni.</title>
        <authorList>
            <person name="Laugraud A."/>
            <person name="Young S.D."/>
            <person name="Hurst M.H."/>
        </authorList>
    </citation>
    <scope>NUCLEOTIDE SEQUENCE [LARGE SCALE GENOMIC DNA]</scope>
    <source>
        <strain evidence="1 2">MMsCG</strain>
    </source>
</reference>